<evidence type="ECO:0000313" key="3">
    <source>
        <dbReference type="Proteomes" id="UP000224854"/>
    </source>
</evidence>
<accession>A0A2C5YSC5</accession>
<feature type="region of interest" description="Disordered" evidence="1">
    <location>
        <begin position="55"/>
        <end position="75"/>
    </location>
</feature>
<keyword evidence="3" id="KW-1185">Reference proteome</keyword>
<evidence type="ECO:0000256" key="1">
    <source>
        <dbReference type="SAM" id="MobiDB-lite"/>
    </source>
</evidence>
<reference evidence="2 3" key="1">
    <citation type="submission" date="2017-06" db="EMBL/GenBank/DDBJ databases">
        <title>Ant-infecting Ophiocordyceps genomes reveal a high diversity of potential behavioral manipulation genes and a possible major role for enterotoxins.</title>
        <authorList>
            <person name="De Bekker C."/>
            <person name="Evans H.C."/>
            <person name="Brachmann A."/>
            <person name="Hughes D.P."/>
        </authorList>
    </citation>
    <scope>NUCLEOTIDE SEQUENCE [LARGE SCALE GENOMIC DNA]</scope>
    <source>
        <strain evidence="2 3">1348a</strain>
    </source>
</reference>
<dbReference type="EMBL" id="NJEU01000584">
    <property type="protein sequence ID" value="PHH72435.1"/>
    <property type="molecule type" value="Genomic_DNA"/>
</dbReference>
<protein>
    <submittedName>
        <fullName evidence="2">Uncharacterized protein</fullName>
    </submittedName>
</protein>
<feature type="compositionally biased region" description="Polar residues" evidence="1">
    <location>
        <begin position="62"/>
        <end position="75"/>
    </location>
</feature>
<dbReference type="AlphaFoldDB" id="A0A2C5YSC5"/>
<evidence type="ECO:0000313" key="2">
    <source>
        <dbReference type="EMBL" id="PHH72435.1"/>
    </source>
</evidence>
<dbReference type="Proteomes" id="UP000224854">
    <property type="component" value="Unassembled WGS sequence"/>
</dbReference>
<name>A0A2C5YSC5_9HYPO</name>
<proteinExistence type="predicted"/>
<comment type="caution">
    <text evidence="2">The sequence shown here is derived from an EMBL/GenBank/DDBJ whole genome shotgun (WGS) entry which is preliminary data.</text>
</comment>
<sequence>MSTSIDAAVTPLALPSCAPLALLWPTPTSPRRHRPSSCVLFANDCTALGPPMSIPSPHRRVASSQSTETSHANGNARSFGTCSLLPSRRPLHTHHPWRVGHLLLEACPSWQPITASQRHDKLLPDTVCPGSEI</sequence>
<organism evidence="2 3">
    <name type="scientific">Ophiocordyceps australis</name>
    <dbReference type="NCBI Taxonomy" id="1399860"/>
    <lineage>
        <taxon>Eukaryota</taxon>
        <taxon>Fungi</taxon>
        <taxon>Dikarya</taxon>
        <taxon>Ascomycota</taxon>
        <taxon>Pezizomycotina</taxon>
        <taxon>Sordariomycetes</taxon>
        <taxon>Hypocreomycetidae</taxon>
        <taxon>Hypocreales</taxon>
        <taxon>Ophiocordycipitaceae</taxon>
        <taxon>Ophiocordyceps</taxon>
    </lineage>
</organism>
<gene>
    <name evidence="2" type="ORF">CDD82_5981</name>
</gene>